<dbReference type="Pfam" id="PF00436">
    <property type="entry name" value="SSB"/>
    <property type="match status" value="1"/>
</dbReference>
<evidence type="ECO:0000313" key="4">
    <source>
        <dbReference type="EMBL" id="KAK9823432.1"/>
    </source>
</evidence>
<accession>A0AAW1QPS7</accession>
<gene>
    <name evidence="4" type="ORF">WJX72_002715</name>
</gene>
<dbReference type="PANTHER" id="PTHR10302">
    <property type="entry name" value="SINGLE-STRANDED DNA-BINDING PROTEIN"/>
    <property type="match status" value="1"/>
</dbReference>
<comment type="caution">
    <text evidence="4">The sequence shown here is derived from an EMBL/GenBank/DDBJ whole genome shotgun (WGS) entry which is preliminary data.</text>
</comment>
<dbReference type="PROSITE" id="PS50935">
    <property type="entry name" value="SSB"/>
    <property type="match status" value="1"/>
</dbReference>
<dbReference type="SUPFAM" id="SSF50249">
    <property type="entry name" value="Nucleic acid-binding proteins"/>
    <property type="match status" value="1"/>
</dbReference>
<reference evidence="4 5" key="1">
    <citation type="journal article" date="2024" name="Nat. Commun.">
        <title>Phylogenomics reveals the evolutionary origins of lichenization in chlorophyte algae.</title>
        <authorList>
            <person name="Puginier C."/>
            <person name="Libourel C."/>
            <person name="Otte J."/>
            <person name="Skaloud P."/>
            <person name="Haon M."/>
            <person name="Grisel S."/>
            <person name="Petersen M."/>
            <person name="Berrin J.G."/>
            <person name="Delaux P.M."/>
            <person name="Dal Grande F."/>
            <person name="Keller J."/>
        </authorList>
    </citation>
    <scope>NUCLEOTIDE SEQUENCE [LARGE SCALE GENOMIC DNA]</scope>
    <source>
        <strain evidence="4 5">SAG 2043</strain>
    </source>
</reference>
<dbReference type="GO" id="GO:0003697">
    <property type="term" value="F:single-stranded DNA binding"/>
    <property type="evidence" value="ECO:0007669"/>
    <property type="project" value="InterPro"/>
</dbReference>
<dbReference type="GO" id="GO:0006264">
    <property type="term" value="P:mitochondrial DNA replication"/>
    <property type="evidence" value="ECO:0007669"/>
    <property type="project" value="TreeGrafter"/>
</dbReference>
<dbReference type="GO" id="GO:0042645">
    <property type="term" value="C:mitochondrial nucleoid"/>
    <property type="evidence" value="ECO:0007669"/>
    <property type="project" value="TreeGrafter"/>
</dbReference>
<evidence type="ECO:0000256" key="1">
    <source>
        <dbReference type="ARBA" id="ARBA00023125"/>
    </source>
</evidence>
<evidence type="ECO:0008006" key="6">
    <source>
        <dbReference type="Google" id="ProtNLM"/>
    </source>
</evidence>
<sequence length="344" mass="37248">MYQQQPAYTAQQAHVPPPEIIAWSPALVNNVKLIGIVGRPPVVKNFPDGRVKVELRLGVRNPSQNRPASSWINVDFWDLPAQQAAQYVQKGTRIALTGRIKEDAWVDRATGATREMLKVVGKTFSIVDDVRAGTTAADGPVLPRAPRPMRAPRDKYAPSAIALASYNMYHNEGRSIAETAAATARRLGTVTEHIVTSVMAGMPIEVARLAAELQMGPAGSEFISADDVDTAIEAHLADVAREAGPPADLYDLRLKPIRQQLDGSPQTVAKLQRQLDRGNGYLDYAQIKFVLAMKKYGYDWGTLITADPPAQYLVGPAAAVGGAGLPSSGPWPQQDRAEDDIPPF</sequence>
<evidence type="ECO:0000313" key="5">
    <source>
        <dbReference type="Proteomes" id="UP001489004"/>
    </source>
</evidence>
<evidence type="ECO:0000256" key="2">
    <source>
        <dbReference type="PROSITE-ProRule" id="PRU00252"/>
    </source>
</evidence>
<keyword evidence="1 2" id="KW-0238">DNA-binding</keyword>
<feature type="region of interest" description="Disordered" evidence="3">
    <location>
        <begin position="323"/>
        <end position="344"/>
    </location>
</feature>
<dbReference type="AlphaFoldDB" id="A0AAW1QPS7"/>
<organism evidence="4 5">
    <name type="scientific">[Myrmecia] bisecta</name>
    <dbReference type="NCBI Taxonomy" id="41462"/>
    <lineage>
        <taxon>Eukaryota</taxon>
        <taxon>Viridiplantae</taxon>
        <taxon>Chlorophyta</taxon>
        <taxon>core chlorophytes</taxon>
        <taxon>Trebouxiophyceae</taxon>
        <taxon>Trebouxiales</taxon>
        <taxon>Trebouxiaceae</taxon>
        <taxon>Myrmecia</taxon>
    </lineage>
</organism>
<evidence type="ECO:0000256" key="3">
    <source>
        <dbReference type="SAM" id="MobiDB-lite"/>
    </source>
</evidence>
<proteinExistence type="predicted"/>
<dbReference type="Gene3D" id="2.40.50.140">
    <property type="entry name" value="Nucleic acid-binding proteins"/>
    <property type="match status" value="1"/>
</dbReference>
<dbReference type="InterPro" id="IPR011344">
    <property type="entry name" value="ssDNA-bd"/>
</dbReference>
<dbReference type="EMBL" id="JALJOR010000002">
    <property type="protein sequence ID" value="KAK9823432.1"/>
    <property type="molecule type" value="Genomic_DNA"/>
</dbReference>
<keyword evidence="5" id="KW-1185">Reference proteome</keyword>
<dbReference type="CDD" id="cd04496">
    <property type="entry name" value="SSB_OBF"/>
    <property type="match status" value="1"/>
</dbReference>
<name>A0AAW1QPS7_9CHLO</name>
<protein>
    <recommendedName>
        <fullName evidence="6">Single-stranded DNA-binding protein</fullName>
    </recommendedName>
</protein>
<dbReference type="Proteomes" id="UP001489004">
    <property type="component" value="Unassembled WGS sequence"/>
</dbReference>
<dbReference type="InterPro" id="IPR012340">
    <property type="entry name" value="NA-bd_OB-fold"/>
</dbReference>
<dbReference type="InterPro" id="IPR000424">
    <property type="entry name" value="Primosome_PriB/ssb"/>
</dbReference>
<dbReference type="PANTHER" id="PTHR10302:SF0">
    <property type="entry name" value="SINGLE-STRANDED DNA-BINDING PROTEIN, MITOCHONDRIAL"/>
    <property type="match status" value="1"/>
</dbReference>